<protein>
    <recommendedName>
        <fullName evidence="5">RxLR effector protein</fullName>
    </recommendedName>
</protein>
<evidence type="ECO:0000256" key="4">
    <source>
        <dbReference type="ARBA" id="ARBA00022729"/>
    </source>
</evidence>
<dbReference type="OrthoDB" id="94805at2759"/>
<reference evidence="6" key="1">
    <citation type="submission" date="2021-02" db="EMBL/GenBank/DDBJ databases">
        <authorList>
            <person name="Palmer J.M."/>
        </authorList>
    </citation>
    <scope>NUCLEOTIDE SEQUENCE</scope>
    <source>
        <strain evidence="6">SCRP23</strain>
    </source>
</reference>
<dbReference type="InterPro" id="IPR031825">
    <property type="entry name" value="RXLR"/>
</dbReference>
<dbReference type="EMBL" id="JAGDFL010000567">
    <property type="protein sequence ID" value="KAG7385061.1"/>
    <property type="molecule type" value="Genomic_DNA"/>
</dbReference>
<dbReference type="Proteomes" id="UP000693981">
    <property type="component" value="Unassembled WGS sequence"/>
</dbReference>
<evidence type="ECO:0000313" key="7">
    <source>
        <dbReference type="Proteomes" id="UP000693981"/>
    </source>
</evidence>
<evidence type="ECO:0000256" key="1">
    <source>
        <dbReference type="ARBA" id="ARBA00004613"/>
    </source>
</evidence>
<proteinExistence type="inferred from homology"/>
<sequence length="136" mass="15479">MRLLYAILLAATVLFSIVTATNPNHDKVAKAATPDSTVALSTDQDKRFLRVENPAKIEEDEERAVSGGALKKFFTKIKYSKPVSQLRHRYWLFRDQNPITVKAKVGLSGLPPVEAEKKVNAFRDYLDFSKLWREKN</sequence>
<comment type="domain">
    <text evidence="5">The RxLR-dEER motif acts to carry the protein into the host cell cytoplasm through binding to cell surface phosphatidylinositol-3-phosphate.</text>
</comment>
<gene>
    <name evidence="6" type="ORF">PHYBOEH_009188</name>
</gene>
<accession>A0A8T1VV14</accession>
<comment type="subcellular location">
    <subcellularLocation>
        <location evidence="1 5">Secreted</location>
    </subcellularLocation>
</comment>
<name>A0A8T1VV14_9STRA</name>
<comment type="function">
    <text evidence="5">Effector that suppresses plant defense responses during pathogen infection.</text>
</comment>
<evidence type="ECO:0000256" key="5">
    <source>
        <dbReference type="RuleBase" id="RU367124"/>
    </source>
</evidence>
<evidence type="ECO:0000256" key="3">
    <source>
        <dbReference type="ARBA" id="ARBA00022525"/>
    </source>
</evidence>
<feature type="signal peptide" evidence="5">
    <location>
        <begin position="1"/>
        <end position="20"/>
    </location>
</feature>
<keyword evidence="4 5" id="KW-0732">Signal</keyword>
<comment type="similarity">
    <text evidence="2 5">Belongs to the RxLR effector family.</text>
</comment>
<dbReference type="AlphaFoldDB" id="A0A8T1VV14"/>
<keyword evidence="3 5" id="KW-0964">Secreted</keyword>
<dbReference type="Pfam" id="PF16810">
    <property type="entry name" value="RXLR"/>
    <property type="match status" value="1"/>
</dbReference>
<evidence type="ECO:0000256" key="2">
    <source>
        <dbReference type="ARBA" id="ARBA00010400"/>
    </source>
</evidence>
<organism evidence="6 7">
    <name type="scientific">Phytophthora boehmeriae</name>
    <dbReference type="NCBI Taxonomy" id="109152"/>
    <lineage>
        <taxon>Eukaryota</taxon>
        <taxon>Sar</taxon>
        <taxon>Stramenopiles</taxon>
        <taxon>Oomycota</taxon>
        <taxon>Peronosporomycetes</taxon>
        <taxon>Peronosporales</taxon>
        <taxon>Peronosporaceae</taxon>
        <taxon>Phytophthora</taxon>
    </lineage>
</organism>
<keyword evidence="7" id="KW-1185">Reference proteome</keyword>
<comment type="caution">
    <text evidence="6">The sequence shown here is derived from an EMBL/GenBank/DDBJ whole genome shotgun (WGS) entry which is preliminary data.</text>
</comment>
<feature type="chain" id="PRO_5044964194" description="RxLR effector protein" evidence="5">
    <location>
        <begin position="21"/>
        <end position="136"/>
    </location>
</feature>
<evidence type="ECO:0000313" key="6">
    <source>
        <dbReference type="EMBL" id="KAG7385061.1"/>
    </source>
</evidence>